<dbReference type="RefSeq" id="XP_030991564.1">
    <property type="nucleotide sequence ID" value="XM_031143777.1"/>
</dbReference>
<organism evidence="3 4">
    <name type="scientific">Thyridium curvatum</name>
    <dbReference type="NCBI Taxonomy" id="1093900"/>
    <lineage>
        <taxon>Eukaryota</taxon>
        <taxon>Fungi</taxon>
        <taxon>Dikarya</taxon>
        <taxon>Ascomycota</taxon>
        <taxon>Pezizomycotina</taxon>
        <taxon>Sordariomycetes</taxon>
        <taxon>Sordariomycetidae</taxon>
        <taxon>Thyridiales</taxon>
        <taxon>Thyridiaceae</taxon>
        <taxon>Thyridium</taxon>
    </lineage>
</organism>
<dbReference type="Pfam" id="PF26082">
    <property type="entry name" value="zf-C2H2_AcuF"/>
    <property type="match status" value="1"/>
</dbReference>
<name>A0A507AQ06_9PEZI</name>
<dbReference type="STRING" id="1093900.A0A507AQ06"/>
<dbReference type="Proteomes" id="UP000319257">
    <property type="component" value="Unassembled WGS sequence"/>
</dbReference>
<evidence type="ECO:0000259" key="2">
    <source>
        <dbReference type="Pfam" id="PF26082"/>
    </source>
</evidence>
<sequence>MEPLTIADQARATKACLGQLLSETKQMATSDDTAIQPNTIEDLIDRFALWAGSLGALQAPVKMLSLDYRLQDARDIRDQICAYLANLQEATIDLKAIATGKSPNRPMHEGSDDDEEPIDSDNAPKDEAHMLVEVIDQCIRSLFRMGVLIRQATPQDRFKRAMQHTELAFPNTFDIQHVERKHAKLQRPELKWFAQRLGNAMAKRRQFIKYCRDHKSRLSTVHVDVPAETETRTELLFKKAIKFMQTKYLNADFLQSKLEEAGDAASLVSASTTFDPDTLLRLPYLEDLSPDDEPFECPICFTLQDFHDEKAWKLHAFRDLRAYVCTFRDSKCQNELFDDRDKWFEHELQYHRSQYTCNLCEKGVFTSKSEFELHIESSHGSFAPDQMPMLVDISRQVPSSFNARDCQFCDEWAEWLQSRRNGQQVSNVTVSPIHFKRHVATHQEQLAIFSVLRSSEHLRSDNSQATLSKSKELPLQLTSKKAQVVTESMKASRRPTSKKAQAVTESTKASRRPDYKDPEAVFDISKTWTCCKCGNYNFGTPDVQCANCQHLRDKNCQVRKERVTLSRSYREQLEIRIILDIED</sequence>
<evidence type="ECO:0000313" key="4">
    <source>
        <dbReference type="Proteomes" id="UP000319257"/>
    </source>
</evidence>
<dbReference type="PANTHER" id="PTHR35391">
    <property type="entry name" value="C2H2-TYPE DOMAIN-CONTAINING PROTEIN-RELATED"/>
    <property type="match status" value="1"/>
</dbReference>
<dbReference type="AlphaFoldDB" id="A0A507AQ06"/>
<evidence type="ECO:0000256" key="1">
    <source>
        <dbReference type="SAM" id="MobiDB-lite"/>
    </source>
</evidence>
<gene>
    <name evidence="3" type="ORF">E0L32_008875</name>
</gene>
<dbReference type="InParanoid" id="A0A507AQ06"/>
<dbReference type="EMBL" id="SKBQ01000061">
    <property type="protein sequence ID" value="TPX09853.1"/>
    <property type="molecule type" value="Genomic_DNA"/>
</dbReference>
<dbReference type="InterPro" id="IPR058925">
    <property type="entry name" value="zf-C2H2_AcuF"/>
</dbReference>
<protein>
    <recommendedName>
        <fullName evidence="2">Oxidoreductase acuF-like C2H2 type zinc-finger domain-containing protein</fullName>
    </recommendedName>
</protein>
<evidence type="ECO:0000313" key="3">
    <source>
        <dbReference type="EMBL" id="TPX09853.1"/>
    </source>
</evidence>
<feature type="domain" description="Oxidoreductase acuF-like C2H2 type zinc-finger" evidence="2">
    <location>
        <begin position="292"/>
        <end position="320"/>
    </location>
</feature>
<dbReference type="GeneID" id="41976322"/>
<keyword evidence="4" id="KW-1185">Reference proteome</keyword>
<dbReference type="OrthoDB" id="6133115at2759"/>
<reference evidence="3 4" key="1">
    <citation type="submission" date="2019-06" db="EMBL/GenBank/DDBJ databases">
        <title>Draft genome sequence of the filamentous fungus Phialemoniopsis curvata isolated from diesel fuel.</title>
        <authorList>
            <person name="Varaljay V.A."/>
            <person name="Lyon W.J."/>
            <person name="Crouch A.L."/>
            <person name="Drake C.E."/>
            <person name="Hollomon J.M."/>
            <person name="Nadeau L.J."/>
            <person name="Nunn H.S."/>
            <person name="Stevenson B.S."/>
            <person name="Bojanowski C.L."/>
            <person name="Crookes-Goodson W.J."/>
        </authorList>
    </citation>
    <scope>NUCLEOTIDE SEQUENCE [LARGE SCALE GENOMIC DNA]</scope>
    <source>
        <strain evidence="3 4">D216</strain>
    </source>
</reference>
<dbReference type="PANTHER" id="PTHR35391:SF7">
    <property type="entry name" value="C2H2-TYPE DOMAIN-CONTAINING PROTEIN"/>
    <property type="match status" value="1"/>
</dbReference>
<feature type="region of interest" description="Disordered" evidence="1">
    <location>
        <begin position="98"/>
        <end position="123"/>
    </location>
</feature>
<accession>A0A507AQ06</accession>
<proteinExistence type="predicted"/>
<comment type="caution">
    <text evidence="3">The sequence shown here is derived from an EMBL/GenBank/DDBJ whole genome shotgun (WGS) entry which is preliminary data.</text>
</comment>
<feature type="region of interest" description="Disordered" evidence="1">
    <location>
        <begin position="484"/>
        <end position="514"/>
    </location>
</feature>